<gene>
    <name evidence="8" type="ORF">UFOPK4201_01350</name>
</gene>
<dbReference type="GO" id="GO:0006189">
    <property type="term" value="P:'de novo' IMP biosynthetic process"/>
    <property type="evidence" value="ECO:0007669"/>
    <property type="project" value="UniProtKB-UniPathway"/>
</dbReference>
<comment type="pathway">
    <text evidence="1">Purine metabolism; IMP biosynthesis via de novo pathway; 5-amino-1-(5-phospho-D-ribosyl)imidazole-4-carboxamide from 5-amino-1-(5-phospho-D-ribosyl)imidazole-4-carboxylate: step 1/2.</text>
</comment>
<evidence type="ECO:0000256" key="3">
    <source>
        <dbReference type="ARBA" id="ARBA00022598"/>
    </source>
</evidence>
<dbReference type="Gene3D" id="3.30.470.20">
    <property type="entry name" value="ATP-grasp fold, B domain"/>
    <property type="match status" value="1"/>
</dbReference>
<dbReference type="UniPathway" id="UPA00074">
    <property type="reaction ID" value="UER00131"/>
</dbReference>
<dbReference type="PANTHER" id="PTHR43700:SF1">
    <property type="entry name" value="PHOSPHORIBOSYLAMINOIMIDAZOLE-SUCCINOCARBOXAMIDE SYNTHASE"/>
    <property type="match status" value="1"/>
</dbReference>
<sequence>MHGQQLPAGLLESAKLPEPVFTPSTKAAEGHDENISFEASVELIGADLAERARSVSLELYTKGAEWAAARGILIADTKFELGLIDGELVLCDEVLTPDSSRFWAAESWKPGSTPPSFDKQPVRDYLDGLDWNKQPPAPPLPAEVVDTTSARYIDAYERITGRSFAEWRG</sequence>
<keyword evidence="4" id="KW-0547">Nucleotide-binding</keyword>
<organism evidence="8">
    <name type="scientific">freshwater metagenome</name>
    <dbReference type="NCBI Taxonomy" id="449393"/>
    <lineage>
        <taxon>unclassified sequences</taxon>
        <taxon>metagenomes</taxon>
        <taxon>ecological metagenomes</taxon>
    </lineage>
</organism>
<proteinExistence type="predicted"/>
<dbReference type="EC" id="6.3.2.6" evidence="2"/>
<name>A0A6J6ANR9_9ZZZZ</name>
<dbReference type="InterPro" id="IPR028923">
    <property type="entry name" value="SAICAR_synt/ADE2_N"/>
</dbReference>
<evidence type="ECO:0000256" key="1">
    <source>
        <dbReference type="ARBA" id="ARBA00004672"/>
    </source>
</evidence>
<dbReference type="GO" id="GO:0005524">
    <property type="term" value="F:ATP binding"/>
    <property type="evidence" value="ECO:0007669"/>
    <property type="project" value="UniProtKB-KW"/>
</dbReference>
<evidence type="ECO:0000256" key="6">
    <source>
        <dbReference type="ARBA" id="ARBA00022840"/>
    </source>
</evidence>
<protein>
    <recommendedName>
        <fullName evidence="2">phosphoribosylaminoimidazolesuccinocarboxamide synthase</fullName>
        <ecNumber evidence="2">6.3.2.6</ecNumber>
    </recommendedName>
</protein>
<dbReference type="CDD" id="cd01414">
    <property type="entry name" value="SAICAR_synt_Sc"/>
    <property type="match status" value="1"/>
</dbReference>
<dbReference type="Pfam" id="PF01259">
    <property type="entry name" value="SAICAR_synt"/>
    <property type="match status" value="1"/>
</dbReference>
<evidence type="ECO:0000256" key="4">
    <source>
        <dbReference type="ARBA" id="ARBA00022741"/>
    </source>
</evidence>
<dbReference type="AlphaFoldDB" id="A0A6J6ANR9"/>
<keyword evidence="6" id="KW-0067">ATP-binding</keyword>
<evidence type="ECO:0000259" key="7">
    <source>
        <dbReference type="Pfam" id="PF01259"/>
    </source>
</evidence>
<accession>A0A6J6ANR9</accession>
<feature type="domain" description="SAICAR synthetase/ADE2 N-terminal" evidence="7">
    <location>
        <begin position="3"/>
        <end position="136"/>
    </location>
</feature>
<reference evidence="8" key="1">
    <citation type="submission" date="2020-05" db="EMBL/GenBank/DDBJ databases">
        <authorList>
            <person name="Chiriac C."/>
            <person name="Salcher M."/>
            <person name="Ghai R."/>
            <person name="Kavagutti S V."/>
        </authorList>
    </citation>
    <scope>NUCLEOTIDE SEQUENCE</scope>
</reference>
<evidence type="ECO:0000256" key="2">
    <source>
        <dbReference type="ARBA" id="ARBA00012217"/>
    </source>
</evidence>
<dbReference type="GO" id="GO:0005737">
    <property type="term" value="C:cytoplasm"/>
    <property type="evidence" value="ECO:0007669"/>
    <property type="project" value="TreeGrafter"/>
</dbReference>
<keyword evidence="5" id="KW-0658">Purine biosynthesis</keyword>
<dbReference type="PANTHER" id="PTHR43700">
    <property type="entry name" value="PHOSPHORIBOSYLAMINOIMIDAZOLE-SUCCINOCARBOXAMIDE SYNTHASE"/>
    <property type="match status" value="1"/>
</dbReference>
<keyword evidence="3" id="KW-0436">Ligase</keyword>
<dbReference type="GO" id="GO:0004639">
    <property type="term" value="F:phosphoribosylaminoimidazolesuccinocarboxamide synthase activity"/>
    <property type="evidence" value="ECO:0007669"/>
    <property type="project" value="UniProtKB-EC"/>
</dbReference>
<evidence type="ECO:0000256" key="5">
    <source>
        <dbReference type="ARBA" id="ARBA00022755"/>
    </source>
</evidence>
<evidence type="ECO:0000313" key="8">
    <source>
        <dbReference type="EMBL" id="CAB4372235.1"/>
    </source>
</evidence>
<dbReference type="SUPFAM" id="SSF56104">
    <property type="entry name" value="SAICAR synthase-like"/>
    <property type="match status" value="1"/>
</dbReference>
<dbReference type="EMBL" id="CAEUNJ010000062">
    <property type="protein sequence ID" value="CAB4372235.1"/>
    <property type="molecule type" value="Genomic_DNA"/>
</dbReference>